<feature type="chain" id="PRO_5040820573" description="SUEL-type lectin domain-containing protein" evidence="2">
    <location>
        <begin position="25"/>
        <end position="322"/>
    </location>
</feature>
<accession>A0A9X8DND7</accession>
<name>A0A9X8DND7_APHAT</name>
<dbReference type="AlphaFoldDB" id="A0A9X8DND7"/>
<evidence type="ECO:0000256" key="2">
    <source>
        <dbReference type="SAM" id="SignalP"/>
    </source>
</evidence>
<evidence type="ECO:0008006" key="5">
    <source>
        <dbReference type="Google" id="ProtNLM"/>
    </source>
</evidence>
<reference evidence="3 4" key="1">
    <citation type="journal article" date="2018" name="J. Invertebr. Pathol.">
        <title>New genotyping method for the causative agent of crayfish plague (Aphanomyces astaci) based on whole genome data.</title>
        <authorList>
            <person name="Minardi D."/>
            <person name="Studholme D.J."/>
            <person name="van der Giezen M."/>
            <person name="Pretto T."/>
            <person name="Oidtmann B."/>
        </authorList>
    </citation>
    <scope>NUCLEOTIDE SEQUENCE [LARGE SCALE GENOMIC DNA]</scope>
    <source>
        <strain evidence="3 4">KB13</strain>
    </source>
</reference>
<feature type="signal peptide" evidence="2">
    <location>
        <begin position="1"/>
        <end position="24"/>
    </location>
</feature>
<dbReference type="Proteomes" id="UP000275652">
    <property type="component" value="Unassembled WGS sequence"/>
</dbReference>
<feature type="region of interest" description="Disordered" evidence="1">
    <location>
        <begin position="196"/>
        <end position="215"/>
    </location>
</feature>
<organism evidence="3 4">
    <name type="scientific">Aphanomyces astaci</name>
    <name type="common">Crayfish plague agent</name>
    <dbReference type="NCBI Taxonomy" id="112090"/>
    <lineage>
        <taxon>Eukaryota</taxon>
        <taxon>Sar</taxon>
        <taxon>Stramenopiles</taxon>
        <taxon>Oomycota</taxon>
        <taxon>Saprolegniomycetes</taxon>
        <taxon>Saprolegniales</taxon>
        <taxon>Verrucalvaceae</taxon>
        <taxon>Aphanomyces</taxon>
    </lineage>
</organism>
<dbReference type="EMBL" id="QUTI01039510">
    <property type="protein sequence ID" value="RLO00615.1"/>
    <property type="molecule type" value="Genomic_DNA"/>
</dbReference>
<proteinExistence type="predicted"/>
<evidence type="ECO:0000313" key="4">
    <source>
        <dbReference type="Proteomes" id="UP000275652"/>
    </source>
</evidence>
<evidence type="ECO:0000313" key="3">
    <source>
        <dbReference type="EMBL" id="RLO00615.1"/>
    </source>
</evidence>
<sequence>MAQACRLLGLLGVILVLWTEQCLASPCTSDDITGILPLYKKCTAESGLNLANTSEATKICFFPACRSYIRAHDLVNCTSQGIPTSVIARNCDNYTPRLVDTLPSSPSASPTTTPGDPLVPCSTDALQPLALIKLKCEQVSNITSVANVTTVAILKTYCSFPICVASLKQYAALTCAINGAPATSFTTLCDDPAPPLQTTTASTTTTSPQSDNECSPSSLSADLVAVQTACLRVANMASPPTTKVAMDALCQYPECTRTFALYGTLKCTLNDQPASVVAQTCAGTSPRPPPVPSAAPTRIMTCRTAATLLFFFVRAWDLNGYI</sequence>
<feature type="compositionally biased region" description="Low complexity" evidence="1">
    <location>
        <begin position="196"/>
        <end position="210"/>
    </location>
</feature>
<keyword evidence="2" id="KW-0732">Signal</keyword>
<gene>
    <name evidence="3" type="ORF">DYB28_011718</name>
</gene>
<comment type="caution">
    <text evidence="3">The sequence shown here is derived from an EMBL/GenBank/DDBJ whole genome shotgun (WGS) entry which is preliminary data.</text>
</comment>
<protein>
    <recommendedName>
        <fullName evidence="5">SUEL-type lectin domain-containing protein</fullName>
    </recommendedName>
</protein>
<evidence type="ECO:0000256" key="1">
    <source>
        <dbReference type="SAM" id="MobiDB-lite"/>
    </source>
</evidence>